<evidence type="ECO:0000256" key="1">
    <source>
        <dbReference type="ARBA" id="ARBA00004123"/>
    </source>
</evidence>
<dbReference type="Gene3D" id="1.10.10.60">
    <property type="entry name" value="Homeodomain-like"/>
    <property type="match status" value="4"/>
</dbReference>
<reference evidence="7 8" key="1">
    <citation type="journal article" date="2017" name="G3 (Bethesda)">
        <title>The Physical Genome Mapping of Anopheles albimanus Corrected Scaffold Misassemblies and Identified Interarm Rearrangements in Genus Anopheles.</title>
        <authorList>
            <person name="Artemov G.N."/>
            <person name="Peery A.N."/>
            <person name="Jiang X."/>
            <person name="Tu Z."/>
            <person name="Stegniy V.N."/>
            <person name="Sharakhova M.V."/>
            <person name="Sharakhov I.V."/>
        </authorList>
    </citation>
    <scope>NUCLEOTIDE SEQUENCE [LARGE SCALE GENOMIC DNA]</scope>
    <source>
        <strain evidence="7 8">ALBI9_A</strain>
    </source>
</reference>
<evidence type="ECO:0000256" key="4">
    <source>
        <dbReference type="ARBA" id="ARBA00023163"/>
    </source>
</evidence>
<dbReference type="AlphaFoldDB" id="A0A182FS91"/>
<comment type="subcellular location">
    <subcellularLocation>
        <location evidence="1">Nucleus</location>
    </subcellularLocation>
</comment>
<evidence type="ECO:0000313" key="8">
    <source>
        <dbReference type="Proteomes" id="UP000069272"/>
    </source>
</evidence>
<dbReference type="PROSITE" id="PS50090">
    <property type="entry name" value="MYB_LIKE"/>
    <property type="match status" value="3"/>
</dbReference>
<dbReference type="STRING" id="7167.A0A182FS91"/>
<protein>
    <recommendedName>
        <fullName evidence="9">snRNA-activating protein complex subunit 4</fullName>
    </recommendedName>
</protein>
<evidence type="ECO:0000256" key="5">
    <source>
        <dbReference type="ARBA" id="ARBA00023242"/>
    </source>
</evidence>
<dbReference type="InterPro" id="IPR001005">
    <property type="entry name" value="SANT/Myb"/>
</dbReference>
<feature type="region of interest" description="Disordered" evidence="6">
    <location>
        <begin position="851"/>
        <end position="903"/>
    </location>
</feature>
<dbReference type="Proteomes" id="UP000069272">
    <property type="component" value="Chromosome 2R"/>
</dbReference>
<dbReference type="VEuPathDB" id="VectorBase:AALB20_032945"/>
<proteinExistence type="predicted"/>
<keyword evidence="4" id="KW-0804">Transcription</keyword>
<organism evidence="7 8">
    <name type="scientific">Anopheles albimanus</name>
    <name type="common">New world malaria mosquito</name>
    <dbReference type="NCBI Taxonomy" id="7167"/>
    <lineage>
        <taxon>Eukaryota</taxon>
        <taxon>Metazoa</taxon>
        <taxon>Ecdysozoa</taxon>
        <taxon>Arthropoda</taxon>
        <taxon>Hexapoda</taxon>
        <taxon>Insecta</taxon>
        <taxon>Pterygota</taxon>
        <taxon>Neoptera</taxon>
        <taxon>Endopterygota</taxon>
        <taxon>Diptera</taxon>
        <taxon>Nematocera</taxon>
        <taxon>Culicoidea</taxon>
        <taxon>Culicidae</taxon>
        <taxon>Anophelinae</taxon>
        <taxon>Anopheles</taxon>
    </lineage>
</organism>
<dbReference type="EnsemblMetazoa" id="AALB009418-RA">
    <property type="protein sequence ID" value="AALB009418-PA"/>
    <property type="gene ID" value="AALB009418"/>
</dbReference>
<keyword evidence="5" id="KW-0539">Nucleus</keyword>
<evidence type="ECO:0000256" key="3">
    <source>
        <dbReference type="ARBA" id="ARBA00023125"/>
    </source>
</evidence>
<dbReference type="CDD" id="cd00167">
    <property type="entry name" value="SANT"/>
    <property type="match status" value="4"/>
</dbReference>
<dbReference type="GO" id="GO:0000978">
    <property type="term" value="F:RNA polymerase II cis-regulatory region sequence-specific DNA binding"/>
    <property type="evidence" value="ECO:0007669"/>
    <property type="project" value="TreeGrafter"/>
</dbReference>
<dbReference type="InterPro" id="IPR017884">
    <property type="entry name" value="SANT_dom"/>
</dbReference>
<dbReference type="SMART" id="SM00717">
    <property type="entry name" value="SANT"/>
    <property type="match status" value="4"/>
</dbReference>
<dbReference type="GO" id="GO:0001006">
    <property type="term" value="F:RNA polymerase III type 3 promoter sequence-specific DNA binding"/>
    <property type="evidence" value="ECO:0007669"/>
    <property type="project" value="TreeGrafter"/>
</dbReference>
<evidence type="ECO:0000256" key="6">
    <source>
        <dbReference type="SAM" id="MobiDB-lite"/>
    </source>
</evidence>
<dbReference type="InterPro" id="IPR017930">
    <property type="entry name" value="Myb_dom"/>
</dbReference>
<dbReference type="Pfam" id="PF00249">
    <property type="entry name" value="Myb_DNA-binding"/>
    <property type="match status" value="2"/>
</dbReference>
<evidence type="ECO:0000256" key="2">
    <source>
        <dbReference type="ARBA" id="ARBA00023015"/>
    </source>
</evidence>
<keyword evidence="2" id="KW-0805">Transcription regulation</keyword>
<dbReference type="GO" id="GO:0019185">
    <property type="term" value="C:snRNA-activating protein complex"/>
    <property type="evidence" value="ECO:0007669"/>
    <property type="project" value="TreeGrafter"/>
</dbReference>
<dbReference type="GO" id="GO:0005634">
    <property type="term" value="C:nucleus"/>
    <property type="evidence" value="ECO:0007669"/>
    <property type="project" value="UniProtKB-SubCell"/>
</dbReference>
<dbReference type="GO" id="GO:0042795">
    <property type="term" value="P:snRNA transcription by RNA polymerase II"/>
    <property type="evidence" value="ECO:0007669"/>
    <property type="project" value="TreeGrafter"/>
</dbReference>
<dbReference type="PANTHER" id="PTHR46621">
    <property type="entry name" value="SNRNA-ACTIVATING PROTEIN COMPLEX SUBUNIT 4"/>
    <property type="match status" value="1"/>
</dbReference>
<keyword evidence="8" id="KW-1185">Reference proteome</keyword>
<feature type="compositionally biased region" description="Acidic residues" evidence="6">
    <location>
        <begin position="1"/>
        <end position="20"/>
    </location>
</feature>
<dbReference type="InterPro" id="IPR051575">
    <property type="entry name" value="Myb-like_DNA-bd"/>
</dbReference>
<dbReference type="PANTHER" id="PTHR46621:SF1">
    <property type="entry name" value="SNRNA-ACTIVATING PROTEIN COMPLEX SUBUNIT 4"/>
    <property type="match status" value="1"/>
</dbReference>
<dbReference type="Pfam" id="PF13921">
    <property type="entry name" value="Myb_DNA-bind_6"/>
    <property type="match status" value="1"/>
</dbReference>
<feature type="region of interest" description="Disordered" evidence="6">
    <location>
        <begin position="1"/>
        <end position="21"/>
    </location>
</feature>
<dbReference type="SUPFAM" id="SSF46689">
    <property type="entry name" value="Homeodomain-like"/>
    <property type="match status" value="3"/>
</dbReference>
<reference evidence="7" key="2">
    <citation type="submission" date="2022-08" db="UniProtKB">
        <authorList>
            <consortium name="EnsemblMetazoa"/>
        </authorList>
    </citation>
    <scope>IDENTIFICATION</scope>
    <source>
        <strain evidence="7">STECLA/ALBI9_A</strain>
    </source>
</reference>
<evidence type="ECO:0000313" key="7">
    <source>
        <dbReference type="EnsemblMetazoa" id="AALB009418-PA"/>
    </source>
</evidence>
<name>A0A182FS91_ANOAL</name>
<evidence type="ECO:0008006" key="9">
    <source>
        <dbReference type="Google" id="ProtNLM"/>
    </source>
</evidence>
<dbReference type="PROSITE" id="PS51294">
    <property type="entry name" value="HTH_MYB"/>
    <property type="match status" value="1"/>
</dbReference>
<accession>A0A182FS91</accession>
<keyword evidence="3" id="KW-0238">DNA-binding</keyword>
<sequence>MSSESEDAEESSLEESESETECYWNEENADNPCNYTSEVEQIIHDNLDISTANAIKLNQQFQQKLKLMRTKLQAMVYQCQERLRIVERKIDDYYYQRSIGEGNSRKLGKARVGGYICGQPFFKDHSLYPGPHNEDYLYRKNVMKEFFPLDLFEVTDTMWTVNDKLSVKNAVAAQAKEFLARELSLQAKQCNNPRKSQQIRQDQESLEALSVDALWAKACTFDGSYGGETFTVDWLQVSNVAVSQRHTPAACEGMWNNYLRPGIRRVIWEAEEESLLEQACQEYGYQDWEKIAQRIEGRSQYQCLIHFQANLSAMAKNAKMPWTAEEDQRLIDLVEKNRIGKDIVWNKVVENMPYRNKTQVYTRYMFTLKQPLRNIKFSPEEDCVIIAYVQRFGENFRFFPDGMLLGRTTRQIQARYRNTLRYVNKRATWSLEEDQRLMDYIENHRPELDAKSISWADCANSLGNHSRFSCRTRYYTIARFLEKNPGAKLEDVPRRDHRKLSTTVTNENWAKIICSIQGGKASNMGKAQKGSFYTNLTSTSERSLYEKMKFCYRYSFGNRLKITMRRKHVFTGAKILLHLLEGFYEQVACSKTVATNKILEQPEVSRMFTVIQSPLHWYQLEANLRDELKLGTFRSDALFCWLPPSYNTVIGLRGVCLNANSSSINQLSPEMSLKEPNEQQYQEATKRFVDRFRKIFHWTILLTMLNYDHAIFREEDHNLGSCESETEWELSDDGAAAQEQLFSLPLDSDASIQQNHEPLAQERVDRLVPISFMHLQQEQATLCEAPSAMSSVDVVQNITIVNPNDLPQPTLTNLHTDNQNLSLDHVQQQPYTLLPLTISCMDHLLQQPCSSSATEGKAKPSNAIPSQTKAKRQTKSRGEEGGFTKPAAKARKTSRGKTAPTSIVQRGLESFASSVDQHSQSSKDLQPTLAEQTTAPLEPDSINILAPDAVSVITTLPSTVNFESRLWNATVGMHETVSMKSMQPEYGGVVSLQPTEHVDLIPVQTLRLTPTQMLADSARQTGDWNSSSIYLAEISYVKPGDLVESTDNTEVIDEETIPQETKIESDKCDEQDRYDELLTQIDDSFSAVDIIRMLNDRRKADGNESSNDSDLTGSFGYASICCRMAAAIAGTKGVGLRSRSSHSTSANCSGVIIDSLRFQVNVSRSFCPSISISNRMGTRISVCDAFSTFSVGSVSSKHIGKVRTFLLYTRFRLIGVACGTASKWLELGIVGTQGGCFLLDLLSLGAGGSDV</sequence>
<dbReference type="VEuPathDB" id="VectorBase:AALB009418"/>
<dbReference type="PROSITE" id="PS51293">
    <property type="entry name" value="SANT"/>
    <property type="match status" value="1"/>
</dbReference>
<dbReference type="GO" id="GO:0042796">
    <property type="term" value="P:snRNA transcription by RNA polymerase III"/>
    <property type="evidence" value="ECO:0007669"/>
    <property type="project" value="TreeGrafter"/>
</dbReference>
<dbReference type="InterPro" id="IPR009057">
    <property type="entry name" value="Homeodomain-like_sf"/>
</dbReference>